<sequence>MSWREFPWDALRVLRAVCFAIASYLFHRQIAGHHLTVARLSILTLSARDIHYTATLYDGTYSFDFKASSASVRFHLPRPTYPCWLTFIAGDLLYTSLTADVSVSKLDATFWVFPVLFRFTAGPWLNLVLDDFRIRIFSSRATPFYIQRLRQNLVRAILVGEYLRVDDVWTTVQFAGLSDFVPGAARASTDSYGFGSGGAHDAHGDADGAPNGSGTREGEEREGRLEKAEDPAEKTQKLLPRDREEFRASAFVRQLHINNTEGRIYTFGKLDAQLRRDWDSDTGTFVLVAEDSRWVRVHWPYQRAKTTAWWIQLAAGFLTFPYDLINTFQHPVGAVNLYIPRADITFDEYRIRDAELILQSISLIREKSYMYNINTPDVLFNALGQMMTPR</sequence>
<dbReference type="AlphaFoldDB" id="A0A8E2AUF0"/>
<evidence type="ECO:0000313" key="3">
    <source>
        <dbReference type="Proteomes" id="UP000250043"/>
    </source>
</evidence>
<feature type="region of interest" description="Disordered" evidence="1">
    <location>
        <begin position="196"/>
        <end position="239"/>
    </location>
</feature>
<proteinExistence type="predicted"/>
<keyword evidence="3" id="KW-1185">Reference proteome</keyword>
<evidence type="ECO:0000313" key="2">
    <source>
        <dbReference type="EMBL" id="OCH90548.1"/>
    </source>
</evidence>
<accession>A0A8E2AUF0</accession>
<protein>
    <submittedName>
        <fullName evidence="2">Uncharacterized protein</fullName>
    </submittedName>
</protein>
<evidence type="ECO:0000256" key="1">
    <source>
        <dbReference type="SAM" id="MobiDB-lite"/>
    </source>
</evidence>
<feature type="compositionally biased region" description="Basic and acidic residues" evidence="1">
    <location>
        <begin position="216"/>
        <end position="239"/>
    </location>
</feature>
<reference evidence="2 3" key="1">
    <citation type="submission" date="2016-07" db="EMBL/GenBank/DDBJ databases">
        <title>Draft genome of the white-rot fungus Obba rivulosa 3A-2.</title>
        <authorList>
            <consortium name="DOE Joint Genome Institute"/>
            <person name="Miettinen O."/>
            <person name="Riley R."/>
            <person name="Acob R."/>
            <person name="Barry K."/>
            <person name="Cullen D."/>
            <person name="De Vries R."/>
            <person name="Hainaut M."/>
            <person name="Hatakka A."/>
            <person name="Henrissat B."/>
            <person name="Hilden K."/>
            <person name="Kuo R."/>
            <person name="Labutti K."/>
            <person name="Lipzen A."/>
            <person name="Makela M.R."/>
            <person name="Sandor L."/>
            <person name="Spatafora J.W."/>
            <person name="Grigoriev I.V."/>
            <person name="Hibbett D.S."/>
        </authorList>
    </citation>
    <scope>NUCLEOTIDE SEQUENCE [LARGE SCALE GENOMIC DNA]</scope>
    <source>
        <strain evidence="2 3">3A-2</strain>
    </source>
</reference>
<gene>
    <name evidence="2" type="ORF">OBBRIDRAFT_793209</name>
</gene>
<dbReference type="EMBL" id="KV722402">
    <property type="protein sequence ID" value="OCH90548.1"/>
    <property type="molecule type" value="Genomic_DNA"/>
</dbReference>
<dbReference type="Proteomes" id="UP000250043">
    <property type="component" value="Unassembled WGS sequence"/>
</dbReference>
<name>A0A8E2AUF0_9APHY</name>
<organism evidence="2 3">
    <name type="scientific">Obba rivulosa</name>
    <dbReference type="NCBI Taxonomy" id="1052685"/>
    <lineage>
        <taxon>Eukaryota</taxon>
        <taxon>Fungi</taxon>
        <taxon>Dikarya</taxon>
        <taxon>Basidiomycota</taxon>
        <taxon>Agaricomycotina</taxon>
        <taxon>Agaricomycetes</taxon>
        <taxon>Polyporales</taxon>
        <taxon>Gelatoporiaceae</taxon>
        <taxon>Obba</taxon>
    </lineage>
</organism>
<dbReference type="OrthoDB" id="2798046at2759"/>